<dbReference type="PANTHER" id="PTHR37984:SF5">
    <property type="entry name" value="PROTEIN NYNRIN-LIKE"/>
    <property type="match status" value="1"/>
</dbReference>
<dbReference type="InterPro" id="IPR050951">
    <property type="entry name" value="Retrovirus_Pol_polyprotein"/>
</dbReference>
<evidence type="ECO:0000256" key="3">
    <source>
        <dbReference type="ARBA" id="ARBA00022722"/>
    </source>
</evidence>
<keyword evidence="4" id="KW-0255">Endonuclease</keyword>
<organism evidence="10 11">
    <name type="scientific">Ranatra chinensis</name>
    <dbReference type="NCBI Taxonomy" id="642074"/>
    <lineage>
        <taxon>Eukaryota</taxon>
        <taxon>Metazoa</taxon>
        <taxon>Ecdysozoa</taxon>
        <taxon>Arthropoda</taxon>
        <taxon>Hexapoda</taxon>
        <taxon>Insecta</taxon>
        <taxon>Pterygota</taxon>
        <taxon>Neoptera</taxon>
        <taxon>Paraneoptera</taxon>
        <taxon>Hemiptera</taxon>
        <taxon>Heteroptera</taxon>
        <taxon>Panheteroptera</taxon>
        <taxon>Nepomorpha</taxon>
        <taxon>Nepidae</taxon>
        <taxon>Ranatrinae</taxon>
        <taxon>Ranatra</taxon>
    </lineage>
</organism>
<evidence type="ECO:0008006" key="12">
    <source>
        <dbReference type="Google" id="ProtNLM"/>
    </source>
</evidence>
<dbReference type="InterPro" id="IPR000477">
    <property type="entry name" value="RT_dom"/>
</dbReference>
<evidence type="ECO:0000256" key="2">
    <source>
        <dbReference type="ARBA" id="ARBA00022695"/>
    </source>
</evidence>
<dbReference type="EMBL" id="JBFDAA010000002">
    <property type="protein sequence ID" value="KAL1140054.1"/>
    <property type="molecule type" value="Genomic_DNA"/>
</dbReference>
<feature type="domain" description="Integrase catalytic" evidence="9">
    <location>
        <begin position="441"/>
        <end position="535"/>
    </location>
</feature>
<evidence type="ECO:0000256" key="1">
    <source>
        <dbReference type="ARBA" id="ARBA00022679"/>
    </source>
</evidence>
<dbReference type="InterPro" id="IPR001969">
    <property type="entry name" value="Aspartic_peptidase_AS"/>
</dbReference>
<keyword evidence="5" id="KW-0378">Hydrolase</keyword>
<reference evidence="10 11" key="1">
    <citation type="submission" date="2024-07" db="EMBL/GenBank/DDBJ databases">
        <title>Chromosome-level genome assembly of the water stick insect Ranatra chinensis (Heteroptera: Nepidae).</title>
        <authorList>
            <person name="Liu X."/>
        </authorList>
    </citation>
    <scope>NUCLEOTIDE SEQUENCE [LARGE SCALE GENOMIC DNA]</scope>
    <source>
        <strain evidence="10">Cailab_2021Rc</strain>
        <tissue evidence="10">Muscle</tissue>
    </source>
</reference>
<sequence length="1076" mass="121609">MVVDVIKGIRVFDGRSGSLEEFSFMTMAAHNQLADTSAVPGEVRVQNLYNMLLKARYASARRPVERTALKLFRMNRESGETPQRFAHRLDAALGKLDGDGGNDQRKQSRDKYEKTVKAHVMDWGPPTYHVILGADALRPLGARVTAGSGEWRVRFRKVFYVEGDPIPITGRAIHYIQLHSDRPVYVKRRRHPKAQAAVIEQEIKLMLERGVIRKSVSPFCSPLWVVPKPPAGDGTPRYRVVVDFRELNKRTRTERYPLPRLEEMLNRMLGAKVFSILDLKAGYHQIRIHPGDIPLSKGDSWVWSGEFNSSNHTCGIPKILLRIRNRSRCDTREWAESGPDVELREPEGLRYLRGGVRTRSSSSGAWTLGSVRTVTDTEEQRQIFNEYYVGKTKGSDGGGKTSEEAALLVCYAKTVARVIAQCKPCAESKYERSPEQTPQMLTPTPAKLLEDVEADVMFWTGMKILTTIDRLTRFPNAYVLTERTADGVCEGLLAFFGTVGLPGALVMDKGREFNNAKVRVPLKELEVDAHFTTPGTLVKFSGAETWEAIFIKNQKKRAVEEWGATEAALKIAAYKEVTRETLMAEMTDKIRRQLRDGAQKRGATHHGRDKRVLPIIQCTGWDAKVLVDTGSTHTLGHTDAARASGWLGAVTPCNFEARTVVGVTAMGGICVRFGTHFGVEKFRGVFYVERDPLPATERVMHHIDLDSDRPVYLKPRSPLWVVPKPAASDGTPRYHVVVDFRELNERTRTERYPLPRLEEMLERMNRAKVFSILNLKTANRQIRMHRGDVEKTTFQFERGKYEYLRMPFGLKTAQMTFQRLMDKFVEGLDPNAIQIYMDDIIVFSRSVEEHGTHLGQLLCRLQEFGLRASEEKSIFQSELRFMGHTVSERGVSTNFEKAQAVSALPLPKKRGEVTADMVDKFNGIKEALIHVPVLRYPDFTRQFVLTTDASGRRRPVSGGEWRRSTGRLCQGWAESGPDLPPAEPGPSGVQEQRPTGDGVRRLTWGRDILNNKRRQVVLEAGTGNGVVTSHLQYARTETWTVKVEQNATDNDILTEMATFMLDDTTYYVYAERAPER</sequence>
<dbReference type="SUPFAM" id="SSF56672">
    <property type="entry name" value="DNA/RNA polymerases"/>
    <property type="match status" value="2"/>
</dbReference>
<evidence type="ECO:0000256" key="7">
    <source>
        <dbReference type="SAM" id="MobiDB-lite"/>
    </source>
</evidence>
<dbReference type="PROSITE" id="PS50994">
    <property type="entry name" value="INTEGRASE"/>
    <property type="match status" value="1"/>
</dbReference>
<gene>
    <name evidence="10" type="ORF">AAG570_007031</name>
</gene>
<evidence type="ECO:0000259" key="8">
    <source>
        <dbReference type="PROSITE" id="PS50878"/>
    </source>
</evidence>
<dbReference type="Gene3D" id="3.10.10.10">
    <property type="entry name" value="HIV Type 1 Reverse Transcriptase, subunit A, domain 1"/>
    <property type="match status" value="1"/>
</dbReference>
<dbReference type="GO" id="GO:0042575">
    <property type="term" value="C:DNA polymerase complex"/>
    <property type="evidence" value="ECO:0007669"/>
    <property type="project" value="UniProtKB-ARBA"/>
</dbReference>
<dbReference type="InterPro" id="IPR036397">
    <property type="entry name" value="RNaseH_sf"/>
</dbReference>
<evidence type="ECO:0000256" key="6">
    <source>
        <dbReference type="ARBA" id="ARBA00022918"/>
    </source>
</evidence>
<dbReference type="Proteomes" id="UP001558652">
    <property type="component" value="Unassembled WGS sequence"/>
</dbReference>
<dbReference type="PROSITE" id="PS00141">
    <property type="entry name" value="ASP_PROTEASE"/>
    <property type="match status" value="1"/>
</dbReference>
<evidence type="ECO:0000256" key="5">
    <source>
        <dbReference type="ARBA" id="ARBA00022801"/>
    </source>
</evidence>
<proteinExistence type="predicted"/>
<dbReference type="InterPro" id="IPR043128">
    <property type="entry name" value="Rev_trsase/Diguanyl_cyclase"/>
</dbReference>
<evidence type="ECO:0000259" key="9">
    <source>
        <dbReference type="PROSITE" id="PS50994"/>
    </source>
</evidence>
<dbReference type="CDD" id="cd01647">
    <property type="entry name" value="RT_LTR"/>
    <property type="match status" value="2"/>
</dbReference>
<evidence type="ECO:0000313" key="11">
    <source>
        <dbReference type="Proteomes" id="UP001558652"/>
    </source>
</evidence>
<dbReference type="Pfam" id="PF00078">
    <property type="entry name" value="RVT_1"/>
    <property type="match status" value="1"/>
</dbReference>
<keyword evidence="3" id="KW-0540">Nuclease</keyword>
<dbReference type="SUPFAM" id="SSF53098">
    <property type="entry name" value="Ribonuclease H-like"/>
    <property type="match status" value="1"/>
</dbReference>
<protein>
    <recommendedName>
        <fullName evidence="12">Reverse transcriptase</fullName>
    </recommendedName>
</protein>
<dbReference type="PANTHER" id="PTHR37984">
    <property type="entry name" value="PROTEIN CBG26694"/>
    <property type="match status" value="1"/>
</dbReference>
<accession>A0ABD0ZJ40</accession>
<evidence type="ECO:0000313" key="10">
    <source>
        <dbReference type="EMBL" id="KAL1140054.1"/>
    </source>
</evidence>
<name>A0ABD0ZJ40_9HEMI</name>
<dbReference type="AlphaFoldDB" id="A0ABD0ZJ40"/>
<dbReference type="InterPro" id="IPR001584">
    <property type="entry name" value="Integrase_cat-core"/>
</dbReference>
<dbReference type="Gene3D" id="3.30.420.10">
    <property type="entry name" value="Ribonuclease H-like superfamily/Ribonuclease H"/>
    <property type="match status" value="1"/>
</dbReference>
<dbReference type="InterPro" id="IPR043502">
    <property type="entry name" value="DNA/RNA_pol_sf"/>
</dbReference>
<dbReference type="Gene3D" id="3.30.70.270">
    <property type="match status" value="2"/>
</dbReference>
<keyword evidence="6" id="KW-0695">RNA-directed DNA polymerase</keyword>
<dbReference type="GO" id="GO:0004519">
    <property type="term" value="F:endonuclease activity"/>
    <property type="evidence" value="ECO:0007669"/>
    <property type="project" value="UniProtKB-KW"/>
</dbReference>
<dbReference type="InterPro" id="IPR012337">
    <property type="entry name" value="RNaseH-like_sf"/>
</dbReference>
<keyword evidence="1" id="KW-0808">Transferase</keyword>
<keyword evidence="2" id="KW-0548">Nucleotidyltransferase</keyword>
<keyword evidence="11" id="KW-1185">Reference proteome</keyword>
<comment type="caution">
    <text evidence="10">The sequence shown here is derived from an EMBL/GenBank/DDBJ whole genome shotgun (WGS) entry which is preliminary data.</text>
</comment>
<dbReference type="GO" id="GO:0003964">
    <property type="term" value="F:RNA-directed DNA polymerase activity"/>
    <property type="evidence" value="ECO:0007669"/>
    <property type="project" value="UniProtKB-KW"/>
</dbReference>
<feature type="region of interest" description="Disordered" evidence="7">
    <location>
        <begin position="970"/>
        <end position="999"/>
    </location>
</feature>
<dbReference type="GO" id="GO:0016787">
    <property type="term" value="F:hydrolase activity"/>
    <property type="evidence" value="ECO:0007669"/>
    <property type="project" value="UniProtKB-KW"/>
</dbReference>
<evidence type="ECO:0000256" key="4">
    <source>
        <dbReference type="ARBA" id="ARBA00022759"/>
    </source>
</evidence>
<dbReference type="PROSITE" id="PS50878">
    <property type="entry name" value="RT_POL"/>
    <property type="match status" value="1"/>
</dbReference>
<feature type="domain" description="Reverse transcriptase" evidence="8">
    <location>
        <begin position="703"/>
        <end position="886"/>
    </location>
</feature>